<name>A0ABN1TR34_9ACTN</name>
<dbReference type="EMBL" id="BAAALD010000049">
    <property type="protein sequence ID" value="GAA1098999.1"/>
    <property type="molecule type" value="Genomic_DNA"/>
</dbReference>
<dbReference type="InterPro" id="IPR011008">
    <property type="entry name" value="Dimeric_a/b-barrel"/>
</dbReference>
<dbReference type="InterPro" id="IPR007138">
    <property type="entry name" value="ABM_dom"/>
</dbReference>
<sequence>MILESALLNVRPGEEEAFLAAFTEARPLIAVQRGFRSLELRRCLDEGGTSRFLLQVEWETLADHTEGFRGSAEYLRWRELLHHFYEPFPVVEHYGEPVLTAGPVEPSDR</sequence>
<reference evidence="2 3" key="1">
    <citation type="journal article" date="2019" name="Int. J. Syst. Evol. Microbiol.">
        <title>The Global Catalogue of Microorganisms (GCM) 10K type strain sequencing project: providing services to taxonomists for standard genome sequencing and annotation.</title>
        <authorList>
            <consortium name="The Broad Institute Genomics Platform"/>
            <consortium name="The Broad Institute Genome Sequencing Center for Infectious Disease"/>
            <person name="Wu L."/>
            <person name="Ma J."/>
        </authorList>
    </citation>
    <scope>NUCLEOTIDE SEQUENCE [LARGE SCALE GENOMIC DNA]</scope>
    <source>
        <strain evidence="2 3">JCM 13002</strain>
    </source>
</reference>
<keyword evidence="2" id="KW-0560">Oxidoreductase</keyword>
<keyword evidence="2" id="KW-0503">Monooxygenase</keyword>
<dbReference type="Gene3D" id="3.30.70.100">
    <property type="match status" value="1"/>
</dbReference>
<protein>
    <submittedName>
        <fullName evidence="2">Antibiotic biosynthesis monooxygenase</fullName>
    </submittedName>
</protein>
<feature type="domain" description="ABM" evidence="1">
    <location>
        <begin position="2"/>
        <end position="93"/>
    </location>
</feature>
<dbReference type="Proteomes" id="UP001499987">
    <property type="component" value="Unassembled WGS sequence"/>
</dbReference>
<accession>A0ABN1TR34</accession>
<organism evidence="2 3">
    <name type="scientific">Kitasatospora arboriphila</name>
    <dbReference type="NCBI Taxonomy" id="258052"/>
    <lineage>
        <taxon>Bacteria</taxon>
        <taxon>Bacillati</taxon>
        <taxon>Actinomycetota</taxon>
        <taxon>Actinomycetes</taxon>
        <taxon>Kitasatosporales</taxon>
        <taxon>Streptomycetaceae</taxon>
        <taxon>Kitasatospora</taxon>
    </lineage>
</organism>
<gene>
    <name evidence="2" type="ORF">GCM10009663_47240</name>
</gene>
<evidence type="ECO:0000259" key="1">
    <source>
        <dbReference type="PROSITE" id="PS51725"/>
    </source>
</evidence>
<dbReference type="GO" id="GO:0004497">
    <property type="term" value="F:monooxygenase activity"/>
    <property type="evidence" value="ECO:0007669"/>
    <property type="project" value="UniProtKB-KW"/>
</dbReference>
<evidence type="ECO:0000313" key="2">
    <source>
        <dbReference type="EMBL" id="GAA1098999.1"/>
    </source>
</evidence>
<evidence type="ECO:0000313" key="3">
    <source>
        <dbReference type="Proteomes" id="UP001499987"/>
    </source>
</evidence>
<keyword evidence="3" id="KW-1185">Reference proteome</keyword>
<dbReference type="Pfam" id="PF03992">
    <property type="entry name" value="ABM"/>
    <property type="match status" value="1"/>
</dbReference>
<proteinExistence type="predicted"/>
<dbReference type="PROSITE" id="PS51725">
    <property type="entry name" value="ABM"/>
    <property type="match status" value="1"/>
</dbReference>
<comment type="caution">
    <text evidence="2">The sequence shown here is derived from an EMBL/GenBank/DDBJ whole genome shotgun (WGS) entry which is preliminary data.</text>
</comment>
<dbReference type="RefSeq" id="WP_344625658.1">
    <property type="nucleotide sequence ID" value="NZ_BAAALD010000049.1"/>
</dbReference>
<dbReference type="SUPFAM" id="SSF54909">
    <property type="entry name" value="Dimeric alpha+beta barrel"/>
    <property type="match status" value="1"/>
</dbReference>